<dbReference type="SUPFAM" id="SSF46626">
    <property type="entry name" value="Cytochrome c"/>
    <property type="match status" value="1"/>
</dbReference>
<keyword evidence="2" id="KW-0732">Signal</keyword>
<dbReference type="Proteomes" id="UP000260665">
    <property type="component" value="Unassembled WGS sequence"/>
</dbReference>
<reference evidence="3 4" key="1">
    <citation type="submission" date="2018-05" db="EMBL/GenBank/DDBJ databases">
        <title>Rhodoferax soyangensis sp.nov., isolated from an oligotrophic freshwater lake.</title>
        <authorList>
            <person name="Park M."/>
        </authorList>
    </citation>
    <scope>NUCLEOTIDE SEQUENCE [LARGE SCALE GENOMIC DNA]</scope>
    <source>
        <strain evidence="3 4">IMCC26218</strain>
    </source>
</reference>
<dbReference type="Pfam" id="PF06537">
    <property type="entry name" value="DHOR"/>
    <property type="match status" value="1"/>
</dbReference>
<feature type="chain" id="PRO_5017612030" description="Thiol oxidoreductase" evidence="2">
    <location>
        <begin position="27"/>
        <end position="463"/>
    </location>
</feature>
<dbReference type="GO" id="GO:0004130">
    <property type="term" value="F:cytochrome-c peroxidase activity"/>
    <property type="evidence" value="ECO:0007669"/>
    <property type="project" value="TreeGrafter"/>
</dbReference>
<accession>A0A3E1RB21</accession>
<name>A0A3E1RB21_9BURK</name>
<evidence type="ECO:0000256" key="1">
    <source>
        <dbReference type="SAM" id="MobiDB-lite"/>
    </source>
</evidence>
<feature type="signal peptide" evidence="2">
    <location>
        <begin position="1"/>
        <end position="26"/>
    </location>
</feature>
<evidence type="ECO:0000313" key="3">
    <source>
        <dbReference type="EMBL" id="RFO96411.1"/>
    </source>
</evidence>
<proteinExistence type="predicted"/>
<dbReference type="InterPro" id="IPR036909">
    <property type="entry name" value="Cyt_c-like_dom_sf"/>
</dbReference>
<dbReference type="Gene3D" id="1.10.760.10">
    <property type="entry name" value="Cytochrome c-like domain"/>
    <property type="match status" value="1"/>
</dbReference>
<dbReference type="InterPro" id="IPR051395">
    <property type="entry name" value="Cytochrome_c_Peroxidase/MauG"/>
</dbReference>
<dbReference type="EMBL" id="QFZK01000008">
    <property type="protein sequence ID" value="RFO96411.1"/>
    <property type="molecule type" value="Genomic_DNA"/>
</dbReference>
<dbReference type="GO" id="GO:0020037">
    <property type="term" value="F:heme binding"/>
    <property type="evidence" value="ECO:0007669"/>
    <property type="project" value="InterPro"/>
</dbReference>
<evidence type="ECO:0000256" key="2">
    <source>
        <dbReference type="SAM" id="SignalP"/>
    </source>
</evidence>
<keyword evidence="4" id="KW-1185">Reference proteome</keyword>
<gene>
    <name evidence="3" type="ORF">DIC66_14005</name>
</gene>
<protein>
    <recommendedName>
        <fullName evidence="5">Thiol oxidoreductase</fullName>
    </recommendedName>
</protein>
<sequence length="463" mass="50781">MRHRMNFKVGPSLYTAIFGLVWCAMAQGTPEIYDGPAISVFPDHEKIGKNYPLKQALSDGKRLFITKFNTADGAGRPFATEHNFPTRRSESGPSFQRIAGPDASSCAGCHNQPAVGGSGEFATNVFVAAPQFGSTPNESINAVFANERNTRSLWGIGGIEIAATEMSRELMRQRDTAIQRAQKEGHDVEVKLSAKGVPFGSIVVTPEGDLDSTRLEGISPDLVIKPFNAKGTVVSIRDFTVVALNQHHGIEPIEMFGETRTGFKDFDGDGKEGEFSNGQTTALTLWQASLPAPNNQGFQKHPGFQLFKQVGCDSCHIPAMHLQSNVFKEPNEFNREGVLAPADTKNVVRMPLALAHVGKGYVINAYTDLKRHVMCDDKRNYFCNERKKQDKVPLNEFMTSRLWDLHTKAPYCHRGDCTSITEAIEAHGGEAAAATDAFDALPRKDKITLVQFLKSLGSRDAVH</sequence>
<dbReference type="PANTHER" id="PTHR30600">
    <property type="entry name" value="CYTOCHROME C PEROXIDASE-RELATED"/>
    <property type="match status" value="1"/>
</dbReference>
<dbReference type="GO" id="GO:0009055">
    <property type="term" value="F:electron transfer activity"/>
    <property type="evidence" value="ECO:0007669"/>
    <property type="project" value="InterPro"/>
</dbReference>
<dbReference type="InterPro" id="IPR010538">
    <property type="entry name" value="DHOR"/>
</dbReference>
<dbReference type="AlphaFoldDB" id="A0A3E1RB21"/>
<organism evidence="3 4">
    <name type="scientific">Rhodoferax lacus</name>
    <dbReference type="NCBI Taxonomy" id="2184758"/>
    <lineage>
        <taxon>Bacteria</taxon>
        <taxon>Pseudomonadati</taxon>
        <taxon>Pseudomonadota</taxon>
        <taxon>Betaproteobacteria</taxon>
        <taxon>Burkholderiales</taxon>
        <taxon>Comamonadaceae</taxon>
        <taxon>Rhodoferax</taxon>
    </lineage>
</organism>
<evidence type="ECO:0008006" key="5">
    <source>
        <dbReference type="Google" id="ProtNLM"/>
    </source>
</evidence>
<feature type="region of interest" description="Disordered" evidence="1">
    <location>
        <begin position="76"/>
        <end position="96"/>
    </location>
</feature>
<evidence type="ECO:0000313" key="4">
    <source>
        <dbReference type="Proteomes" id="UP000260665"/>
    </source>
</evidence>
<comment type="caution">
    <text evidence="3">The sequence shown here is derived from an EMBL/GenBank/DDBJ whole genome shotgun (WGS) entry which is preliminary data.</text>
</comment>